<evidence type="ECO:0000259" key="2">
    <source>
        <dbReference type="Pfam" id="PF06276"/>
    </source>
</evidence>
<accession>A0A9W8ART7</accession>
<dbReference type="Pfam" id="PF04183">
    <property type="entry name" value="IucA_IucC"/>
    <property type="match status" value="1"/>
</dbReference>
<dbReference type="InterPro" id="IPR022770">
    <property type="entry name" value="IucA/IucC-like_C"/>
</dbReference>
<comment type="caution">
    <text evidence="3">The sequence shown here is derived from an EMBL/GenBank/DDBJ whole genome shotgun (WGS) entry which is preliminary data.</text>
</comment>
<organism evidence="3 4">
    <name type="scientific">Dispira parvispora</name>
    <dbReference type="NCBI Taxonomy" id="1520584"/>
    <lineage>
        <taxon>Eukaryota</taxon>
        <taxon>Fungi</taxon>
        <taxon>Fungi incertae sedis</taxon>
        <taxon>Zoopagomycota</taxon>
        <taxon>Kickxellomycotina</taxon>
        <taxon>Dimargaritomycetes</taxon>
        <taxon>Dimargaritales</taxon>
        <taxon>Dimargaritaceae</taxon>
        <taxon>Dispira</taxon>
    </lineage>
</organism>
<dbReference type="Gene3D" id="1.10.510.40">
    <property type="match status" value="1"/>
</dbReference>
<dbReference type="InterPro" id="IPR037455">
    <property type="entry name" value="LucA/IucC-like"/>
</dbReference>
<dbReference type="Proteomes" id="UP001150925">
    <property type="component" value="Unassembled WGS sequence"/>
</dbReference>
<evidence type="ECO:0000313" key="4">
    <source>
        <dbReference type="Proteomes" id="UP001150925"/>
    </source>
</evidence>
<evidence type="ECO:0000313" key="3">
    <source>
        <dbReference type="EMBL" id="KAJ1967742.1"/>
    </source>
</evidence>
<protein>
    <submittedName>
        <fullName evidence="3">Uncharacterized protein</fullName>
    </submittedName>
</protein>
<dbReference type="PANTHER" id="PTHR34384:SF5">
    <property type="entry name" value="L-2,3-DIAMINOPROPANOATE--CITRATE LIGASE"/>
    <property type="match status" value="1"/>
</dbReference>
<dbReference type="EMBL" id="JANBPY010000289">
    <property type="protein sequence ID" value="KAJ1967742.1"/>
    <property type="molecule type" value="Genomic_DNA"/>
</dbReference>
<gene>
    <name evidence="3" type="ORF">IWQ62_001664</name>
</gene>
<dbReference type="GO" id="GO:0019290">
    <property type="term" value="P:siderophore biosynthetic process"/>
    <property type="evidence" value="ECO:0007669"/>
    <property type="project" value="InterPro"/>
</dbReference>
<evidence type="ECO:0000259" key="1">
    <source>
        <dbReference type="Pfam" id="PF04183"/>
    </source>
</evidence>
<dbReference type="GO" id="GO:0016881">
    <property type="term" value="F:acid-amino acid ligase activity"/>
    <property type="evidence" value="ECO:0007669"/>
    <property type="project" value="UniProtKB-ARBA"/>
</dbReference>
<reference evidence="3" key="1">
    <citation type="submission" date="2022-07" db="EMBL/GenBank/DDBJ databases">
        <title>Phylogenomic reconstructions and comparative analyses of Kickxellomycotina fungi.</title>
        <authorList>
            <person name="Reynolds N.K."/>
            <person name="Stajich J.E."/>
            <person name="Barry K."/>
            <person name="Grigoriev I.V."/>
            <person name="Crous P."/>
            <person name="Smith M.E."/>
        </authorList>
    </citation>
    <scope>NUCLEOTIDE SEQUENCE</scope>
    <source>
        <strain evidence="3">RSA 1196</strain>
    </source>
</reference>
<feature type="domain" description="Aerobactin siderophore biosynthesis IucA/IucC N-terminal" evidence="1">
    <location>
        <begin position="218"/>
        <end position="432"/>
    </location>
</feature>
<proteinExistence type="predicted"/>
<feature type="domain" description="Aerobactin siderophore biosynthesis IucA/IucC-like C-terminal" evidence="2">
    <location>
        <begin position="458"/>
        <end position="565"/>
    </location>
</feature>
<dbReference type="AlphaFoldDB" id="A0A9W8ART7"/>
<name>A0A9W8ART7_9FUNG</name>
<dbReference type="Pfam" id="PF06276">
    <property type="entry name" value="FhuF"/>
    <property type="match status" value="1"/>
</dbReference>
<dbReference type="OrthoDB" id="2117718at2759"/>
<keyword evidence="4" id="KW-1185">Reference proteome</keyword>
<dbReference type="InterPro" id="IPR007310">
    <property type="entry name" value="Aerobactin_biosyn_IucA/IucC_N"/>
</dbReference>
<sequence length="631" mass="70390">MTTDNVLNPSVEENKALVEAWQVVTQALPWVLTDNETQRAQAAGTNRLLSCLVNEHMVQAFLVHNSTSVHQQGSCRYLLAVCPLESTDRTASGDLPLPGASRLWTHMPVLLLGLKHQPICHPTDYHPPYLSASTLTSVGLLDPEECEAPIYLLPSLTQPSQGQVIIDPTDLFRLVATWNGYDATLTDELCKELSSSVEHLAYAYAHPPTDPSLASSELEWEHAIVEGHATHPMHKARYSLPPLAPVEVGEDLRNVNLCLLAVPRQTLVIRGPFEEELRPLLEAAGLTEIDKQGDEVIVPVHPRQLPNILARFPHVRSVVAGCIPAVSQASVRTVVPVKTPSLVLKLPLGLKISSALRTITPWTTYLGPGLRPVIDRLKLDRQACVVVHETSSVVAVHDDTDVAKHLSCLIRENATELVHSSQEKVVVCAALTERSSSGQCLPHVVQVWGLKTEDQRLDFLTQYATLLLRAFLPPIIHNGFTFEAHQQNVMMRYNAYTGQIKGFMVRDFGGIKVHQTTLQRTTGLLMEAIPDGCAEAHDMLEVYTLAYHTLVQMNLHRLIRALDLHYNGKGWVLVNRLMHDMIPKDSDLYQLWLVETRVHYKCFMTMKLDGLYRDYLYVDVPNLLTYTGESN</sequence>
<dbReference type="PANTHER" id="PTHR34384">
    <property type="entry name" value="L-2,3-DIAMINOPROPANOATE--CITRATE LIGASE"/>
    <property type="match status" value="1"/>
</dbReference>